<dbReference type="EMBL" id="JAWJWE010000003">
    <property type="protein sequence ID" value="KAK6638828.1"/>
    <property type="molecule type" value="Genomic_DNA"/>
</dbReference>
<evidence type="ECO:0000256" key="1">
    <source>
        <dbReference type="SAM" id="MobiDB-lite"/>
    </source>
</evidence>
<name>A0AAN8PLU4_POLSC</name>
<gene>
    <name evidence="2" type="ORF">RUM43_007097</name>
</gene>
<feature type="region of interest" description="Disordered" evidence="1">
    <location>
        <begin position="19"/>
        <end position="80"/>
    </location>
</feature>
<proteinExistence type="predicted"/>
<organism evidence="2 3">
    <name type="scientific">Polyplax serrata</name>
    <name type="common">Common mouse louse</name>
    <dbReference type="NCBI Taxonomy" id="468196"/>
    <lineage>
        <taxon>Eukaryota</taxon>
        <taxon>Metazoa</taxon>
        <taxon>Ecdysozoa</taxon>
        <taxon>Arthropoda</taxon>
        <taxon>Hexapoda</taxon>
        <taxon>Insecta</taxon>
        <taxon>Pterygota</taxon>
        <taxon>Neoptera</taxon>
        <taxon>Paraneoptera</taxon>
        <taxon>Psocodea</taxon>
        <taxon>Troctomorpha</taxon>
        <taxon>Phthiraptera</taxon>
        <taxon>Anoplura</taxon>
        <taxon>Polyplacidae</taxon>
        <taxon>Polyplax</taxon>
    </lineage>
</organism>
<evidence type="ECO:0000313" key="3">
    <source>
        <dbReference type="Proteomes" id="UP001372834"/>
    </source>
</evidence>
<sequence length="151" mass="17263">MFEKVALWVSRLVDAFPRVSRPVRSNKAAERKPLKGLTKKYKTPPQRRRKKKDVEEEEDDNEDEEEDEADGEKIIGNRRLQSNDTHLLFNQWTKGCSNGNSKIKANKGVTASSTFLPGEDVNLTGHRILPKNYKSGHEVVTTTHRMQESCI</sequence>
<dbReference type="Proteomes" id="UP001372834">
    <property type="component" value="Unassembled WGS sequence"/>
</dbReference>
<feature type="compositionally biased region" description="Acidic residues" evidence="1">
    <location>
        <begin position="55"/>
        <end position="70"/>
    </location>
</feature>
<accession>A0AAN8PLU4</accession>
<comment type="caution">
    <text evidence="2">The sequence shown here is derived from an EMBL/GenBank/DDBJ whole genome shotgun (WGS) entry which is preliminary data.</text>
</comment>
<feature type="compositionally biased region" description="Basic residues" evidence="1">
    <location>
        <begin position="37"/>
        <end position="51"/>
    </location>
</feature>
<protein>
    <submittedName>
        <fullName evidence="2">Uncharacterized protein</fullName>
    </submittedName>
</protein>
<reference evidence="2 3" key="1">
    <citation type="submission" date="2023-10" db="EMBL/GenBank/DDBJ databases">
        <title>Genomes of two closely related lineages of the louse Polyplax serrata with different host specificities.</title>
        <authorList>
            <person name="Martinu J."/>
            <person name="Tarabai H."/>
            <person name="Stefka J."/>
            <person name="Hypsa V."/>
        </authorList>
    </citation>
    <scope>NUCLEOTIDE SEQUENCE [LARGE SCALE GENOMIC DNA]</scope>
    <source>
        <strain evidence="2">HR10_N</strain>
    </source>
</reference>
<evidence type="ECO:0000313" key="2">
    <source>
        <dbReference type="EMBL" id="KAK6638828.1"/>
    </source>
</evidence>
<dbReference type="AlphaFoldDB" id="A0AAN8PLU4"/>